<dbReference type="EMBL" id="CP025704">
    <property type="protein sequence ID" value="AUN99554.1"/>
    <property type="molecule type" value="Genomic_DNA"/>
</dbReference>
<accession>A0A2K9NXQ9</accession>
<dbReference type="Proteomes" id="UP000235584">
    <property type="component" value="Chromosome"/>
</dbReference>
<proteinExistence type="predicted"/>
<evidence type="ECO:0000313" key="1">
    <source>
        <dbReference type="EMBL" id="AUN99554.1"/>
    </source>
</evidence>
<dbReference type="AlphaFoldDB" id="A0A2K9NXQ9"/>
<protein>
    <submittedName>
        <fullName evidence="1">Uncharacterized protein</fullName>
    </submittedName>
</protein>
<evidence type="ECO:0000313" key="2">
    <source>
        <dbReference type="Proteomes" id="UP000235584"/>
    </source>
</evidence>
<sequence>MKLVTGLSALILTATALGSAYAGDCDRDQLMKGYTPSSNMIFGIGISTDKDKLKGKEEAKQRAYQDIVSQLRSNVESSMSLDETDKSTAYKGIINVSTNVDKVMGIKFFKEAKDSNNTTCMAYTFDVSAALVDAEGFMKVLDKKLEDVMAAQRKKDFVEVVRRYDIAKKDLEANEWAILRADMYKTYLNKPGASWWEKFKTAEVDLDKTYDEAKRSIVFFIDEFPKYDEVALDAESMLGGKGFTAQVGGTKPKSGIEIVFKEAGIPRKTKTALGFTIVYKFGVIVKDIATGRTLGTNKGATVQGFSTTDSEDDAMASASKQMSLNVLDAIKTAIPGLIQE</sequence>
<organism evidence="1 2">
    <name type="scientific">Bacteriovorax stolpii</name>
    <name type="common">Bdellovibrio stolpii</name>
    <dbReference type="NCBI Taxonomy" id="960"/>
    <lineage>
        <taxon>Bacteria</taxon>
        <taxon>Pseudomonadati</taxon>
        <taxon>Bdellovibrionota</taxon>
        <taxon>Bacteriovoracia</taxon>
        <taxon>Bacteriovoracales</taxon>
        <taxon>Bacteriovoracaceae</taxon>
        <taxon>Bacteriovorax</taxon>
    </lineage>
</organism>
<reference evidence="1 2" key="1">
    <citation type="submission" date="2018-01" db="EMBL/GenBank/DDBJ databases">
        <title>Complete genome sequence of Bacteriovorax stolpii DSM12778.</title>
        <authorList>
            <person name="Tang B."/>
            <person name="Chang J."/>
        </authorList>
    </citation>
    <scope>NUCLEOTIDE SEQUENCE [LARGE SCALE GENOMIC DNA]</scope>
    <source>
        <strain evidence="1 2">DSM 12778</strain>
    </source>
</reference>
<gene>
    <name evidence="1" type="ORF">C0V70_15865</name>
</gene>
<keyword evidence="2" id="KW-1185">Reference proteome</keyword>
<dbReference type="KEGG" id="bsto:C0V70_15865"/>
<dbReference type="Gene3D" id="3.10.28.20">
    <property type="entry name" value="Acetamidase/Formamidase-like domains"/>
    <property type="match status" value="1"/>
</dbReference>
<name>A0A2K9NXQ9_BACTC</name>
<dbReference type="RefSeq" id="WP_102244845.1">
    <property type="nucleotide sequence ID" value="NZ_CP025704.1"/>
</dbReference>